<dbReference type="PANTHER" id="PTHR48111">
    <property type="entry name" value="REGULATOR OF RPOS"/>
    <property type="match status" value="1"/>
</dbReference>
<evidence type="ECO:0000313" key="11">
    <source>
        <dbReference type="EMBL" id="MFD0931517.1"/>
    </source>
</evidence>
<feature type="modified residue" description="4-aspartylphosphate" evidence="8">
    <location>
        <position position="61"/>
    </location>
</feature>
<dbReference type="SUPFAM" id="SSF52172">
    <property type="entry name" value="CheY-like"/>
    <property type="match status" value="1"/>
</dbReference>
<dbReference type="Pfam" id="PF00072">
    <property type="entry name" value="Response_reg"/>
    <property type="match status" value="1"/>
</dbReference>
<keyword evidence="4" id="KW-0902">Two-component regulatory system</keyword>
<dbReference type="InterPro" id="IPR000014">
    <property type="entry name" value="PAS"/>
</dbReference>
<proteinExistence type="predicted"/>
<dbReference type="InterPro" id="IPR011006">
    <property type="entry name" value="CheY-like_superfamily"/>
</dbReference>
<dbReference type="SUPFAM" id="SSF47384">
    <property type="entry name" value="Homodimeric domain of signal transducing histidine kinase"/>
    <property type="match status" value="1"/>
</dbReference>
<evidence type="ECO:0000256" key="7">
    <source>
        <dbReference type="ARBA" id="ARBA00023163"/>
    </source>
</evidence>
<dbReference type="SMART" id="SM00448">
    <property type="entry name" value="REC"/>
    <property type="match status" value="1"/>
</dbReference>
<dbReference type="EMBL" id="JBHTIV010000005">
    <property type="protein sequence ID" value="MFD0931517.1"/>
    <property type="molecule type" value="Genomic_DNA"/>
</dbReference>
<dbReference type="PANTHER" id="PTHR48111:SF1">
    <property type="entry name" value="TWO-COMPONENT RESPONSE REGULATOR ORR33"/>
    <property type="match status" value="1"/>
</dbReference>
<organism evidence="11 12">
    <name type="scientific">Psychroflexus salinarum</name>
    <dbReference type="NCBI Taxonomy" id="546024"/>
    <lineage>
        <taxon>Bacteria</taxon>
        <taxon>Pseudomonadati</taxon>
        <taxon>Bacteroidota</taxon>
        <taxon>Flavobacteriia</taxon>
        <taxon>Flavobacteriales</taxon>
        <taxon>Flavobacteriaceae</taxon>
        <taxon>Psychroflexus</taxon>
    </lineage>
</organism>
<evidence type="ECO:0000256" key="5">
    <source>
        <dbReference type="ARBA" id="ARBA00023015"/>
    </source>
</evidence>
<dbReference type="PROSITE" id="PS50110">
    <property type="entry name" value="RESPONSE_REGULATORY"/>
    <property type="match status" value="1"/>
</dbReference>
<protein>
    <recommendedName>
        <fullName evidence="2">histidine kinase</fullName>
        <ecNumber evidence="2">2.7.13.3</ecNumber>
    </recommendedName>
</protein>
<comment type="catalytic activity">
    <reaction evidence="1">
        <text>ATP + protein L-histidine = ADP + protein N-phospho-L-histidine.</text>
        <dbReference type="EC" id="2.7.13.3"/>
    </reaction>
</comment>
<dbReference type="InterPro" id="IPR001789">
    <property type="entry name" value="Sig_transdc_resp-reg_receiver"/>
</dbReference>
<dbReference type="CDD" id="cd00082">
    <property type="entry name" value="HisKA"/>
    <property type="match status" value="1"/>
</dbReference>
<keyword evidence="5" id="KW-0805">Transcription regulation</keyword>
<gene>
    <name evidence="11" type="ORF">ACFQ0R_02790</name>
</gene>
<dbReference type="InterPro" id="IPR035965">
    <property type="entry name" value="PAS-like_dom_sf"/>
</dbReference>
<sequence length="337" mass="39020">MTTIRKVLNILIVEDNLGDYTLVKEYLEERFQYLTCQHAINYKEAKALLGSESKFDVIFLDLTLPDLSGKPLIKKVVKIASQTPVTILTGSLNLNFCIESLQLGASDYLFKDELNPNSLFKSINYTIEKQKQRLKLLESEKKYSDLFHFSPVAMFVYDVDTLKFLDVNSAATELFGYEKEEFLLMYLHQILFSKETDVFLGALRKTIHKDNYRFDDYFLYRTKTGEEIRAEITIKTIIFQNRKAKLVVAKDITERLLHYKALASQNEKLKQIAWQQSHEMRSPASKILGIVELLNTDTCSKEEQELLIQEIGSTMKELDDVIRSISKNAKQIEPKNK</sequence>
<dbReference type="Proteomes" id="UP001597049">
    <property type="component" value="Unassembled WGS sequence"/>
</dbReference>
<dbReference type="EC" id="2.7.13.3" evidence="2"/>
<evidence type="ECO:0000259" key="9">
    <source>
        <dbReference type="PROSITE" id="PS50110"/>
    </source>
</evidence>
<accession>A0ABW3GLQ4</accession>
<evidence type="ECO:0000259" key="10">
    <source>
        <dbReference type="PROSITE" id="PS50112"/>
    </source>
</evidence>
<dbReference type="InterPro" id="IPR039420">
    <property type="entry name" value="WalR-like"/>
</dbReference>
<comment type="caution">
    <text evidence="11">The sequence shown here is derived from an EMBL/GenBank/DDBJ whole genome shotgun (WGS) entry which is preliminary data.</text>
</comment>
<evidence type="ECO:0000256" key="6">
    <source>
        <dbReference type="ARBA" id="ARBA00023125"/>
    </source>
</evidence>
<keyword evidence="7" id="KW-0804">Transcription</keyword>
<dbReference type="Gene3D" id="3.30.450.20">
    <property type="entry name" value="PAS domain"/>
    <property type="match status" value="1"/>
</dbReference>
<keyword evidence="6" id="KW-0238">DNA-binding</keyword>
<dbReference type="SUPFAM" id="SSF55785">
    <property type="entry name" value="PYP-like sensor domain (PAS domain)"/>
    <property type="match status" value="1"/>
</dbReference>
<evidence type="ECO:0000256" key="8">
    <source>
        <dbReference type="PROSITE-ProRule" id="PRU00169"/>
    </source>
</evidence>
<feature type="domain" description="PAS" evidence="10">
    <location>
        <begin position="139"/>
        <end position="210"/>
    </location>
</feature>
<reference evidence="12" key="1">
    <citation type="journal article" date="2019" name="Int. J. Syst. Evol. Microbiol.">
        <title>The Global Catalogue of Microorganisms (GCM) 10K type strain sequencing project: providing services to taxonomists for standard genome sequencing and annotation.</title>
        <authorList>
            <consortium name="The Broad Institute Genomics Platform"/>
            <consortium name="The Broad Institute Genome Sequencing Center for Infectious Disease"/>
            <person name="Wu L."/>
            <person name="Ma J."/>
        </authorList>
    </citation>
    <scope>NUCLEOTIDE SEQUENCE [LARGE SCALE GENOMIC DNA]</scope>
    <source>
        <strain evidence="12">CCUG 56752</strain>
    </source>
</reference>
<evidence type="ECO:0000256" key="1">
    <source>
        <dbReference type="ARBA" id="ARBA00000085"/>
    </source>
</evidence>
<name>A0ABW3GLQ4_9FLAO</name>
<evidence type="ECO:0000256" key="2">
    <source>
        <dbReference type="ARBA" id="ARBA00012438"/>
    </source>
</evidence>
<evidence type="ECO:0000256" key="4">
    <source>
        <dbReference type="ARBA" id="ARBA00023012"/>
    </source>
</evidence>
<dbReference type="InterPro" id="IPR003661">
    <property type="entry name" value="HisK_dim/P_dom"/>
</dbReference>
<feature type="domain" description="Response regulatory" evidence="9">
    <location>
        <begin position="9"/>
        <end position="126"/>
    </location>
</feature>
<dbReference type="Gene3D" id="1.10.287.130">
    <property type="match status" value="1"/>
</dbReference>
<dbReference type="NCBIfam" id="TIGR00229">
    <property type="entry name" value="sensory_box"/>
    <property type="match status" value="1"/>
</dbReference>
<dbReference type="InterPro" id="IPR036097">
    <property type="entry name" value="HisK_dim/P_sf"/>
</dbReference>
<dbReference type="PROSITE" id="PS50112">
    <property type="entry name" value="PAS"/>
    <property type="match status" value="1"/>
</dbReference>
<dbReference type="SMART" id="SM00091">
    <property type="entry name" value="PAS"/>
    <property type="match status" value="1"/>
</dbReference>
<dbReference type="RefSeq" id="WP_379656851.1">
    <property type="nucleotide sequence ID" value="NZ_JBHTIV010000005.1"/>
</dbReference>
<keyword evidence="3 8" id="KW-0597">Phosphoprotein</keyword>
<keyword evidence="12" id="KW-1185">Reference proteome</keyword>
<dbReference type="Gene3D" id="3.40.50.2300">
    <property type="match status" value="1"/>
</dbReference>
<dbReference type="CDD" id="cd00130">
    <property type="entry name" value="PAS"/>
    <property type="match status" value="1"/>
</dbReference>
<evidence type="ECO:0000313" key="12">
    <source>
        <dbReference type="Proteomes" id="UP001597049"/>
    </source>
</evidence>
<evidence type="ECO:0000256" key="3">
    <source>
        <dbReference type="ARBA" id="ARBA00022553"/>
    </source>
</evidence>
<dbReference type="Pfam" id="PF13426">
    <property type="entry name" value="PAS_9"/>
    <property type="match status" value="1"/>
</dbReference>